<accession>A0A6L2MYC0</accession>
<dbReference type="AlphaFoldDB" id="A0A6L2MYC0"/>
<gene>
    <name evidence="1" type="ORF">Tci_050347</name>
</gene>
<organism evidence="1">
    <name type="scientific">Tanacetum cinerariifolium</name>
    <name type="common">Dalmatian daisy</name>
    <name type="synonym">Chrysanthemum cinerariifolium</name>
    <dbReference type="NCBI Taxonomy" id="118510"/>
    <lineage>
        <taxon>Eukaryota</taxon>
        <taxon>Viridiplantae</taxon>
        <taxon>Streptophyta</taxon>
        <taxon>Embryophyta</taxon>
        <taxon>Tracheophyta</taxon>
        <taxon>Spermatophyta</taxon>
        <taxon>Magnoliopsida</taxon>
        <taxon>eudicotyledons</taxon>
        <taxon>Gunneridae</taxon>
        <taxon>Pentapetalae</taxon>
        <taxon>asterids</taxon>
        <taxon>campanulids</taxon>
        <taxon>Asterales</taxon>
        <taxon>Asteraceae</taxon>
        <taxon>Asteroideae</taxon>
        <taxon>Anthemideae</taxon>
        <taxon>Anthemidinae</taxon>
        <taxon>Tanacetum</taxon>
    </lineage>
</organism>
<sequence length="137" mass="16427">MEMDMWEIKEKLAERREQMAVRAYEEDKRREEWIQKIEEDKRREEWIQKIEEAVRGLIWVSDIVPPIEREKRKGPFVWTKSKSRVVIEVGQTEAIDGGLNCDGRLANYEQPCQHFLMFDYDPQEGELQVKTWDPGIT</sequence>
<comment type="caution">
    <text evidence="1">The sequence shown here is derived from an EMBL/GenBank/DDBJ whole genome shotgun (WGS) entry which is preliminary data.</text>
</comment>
<reference evidence="1" key="1">
    <citation type="journal article" date="2019" name="Sci. Rep.">
        <title>Draft genome of Tanacetum cinerariifolium, the natural source of mosquito coil.</title>
        <authorList>
            <person name="Yamashiro T."/>
            <person name="Shiraishi A."/>
            <person name="Satake H."/>
            <person name="Nakayama K."/>
        </authorList>
    </citation>
    <scope>NUCLEOTIDE SEQUENCE</scope>
</reference>
<name>A0A6L2MYC0_TANCI</name>
<protein>
    <submittedName>
        <fullName evidence="1">Uncharacterized protein</fullName>
    </submittedName>
</protein>
<dbReference type="EMBL" id="BKCJ010007658">
    <property type="protein sequence ID" value="GEU78369.1"/>
    <property type="molecule type" value="Genomic_DNA"/>
</dbReference>
<proteinExistence type="predicted"/>
<evidence type="ECO:0000313" key="1">
    <source>
        <dbReference type="EMBL" id="GEU78369.1"/>
    </source>
</evidence>